<dbReference type="InterPro" id="IPR014306">
    <property type="entry name" value="Hydroxyisourate_hydrolase"/>
</dbReference>
<proteinExistence type="inferred from homology"/>
<evidence type="ECO:0000256" key="7">
    <source>
        <dbReference type="PIRSR" id="PIRSR600895-51"/>
    </source>
</evidence>
<dbReference type="PROSITE" id="PS00769">
    <property type="entry name" value="TRANSTHYRETIN_2"/>
    <property type="match status" value="1"/>
</dbReference>
<feature type="chain" id="PRO_5012386645" description="5-hydroxyisourate hydrolase" evidence="9">
    <location>
        <begin position="21"/>
        <end position="136"/>
    </location>
</feature>
<dbReference type="PROSITE" id="PS00768">
    <property type="entry name" value="TRANSTHYRETIN_1"/>
    <property type="match status" value="1"/>
</dbReference>
<feature type="domain" description="Transthyretin/hydroxyisourate hydrolase" evidence="10">
    <location>
        <begin position="22"/>
        <end position="136"/>
    </location>
</feature>
<reference evidence="12" key="1">
    <citation type="submission" date="2016-11" db="EMBL/GenBank/DDBJ databases">
        <authorList>
            <person name="Varghese N."/>
            <person name="Submissions S."/>
        </authorList>
    </citation>
    <scope>NUCLEOTIDE SEQUENCE [LARGE SCALE GENOMIC DNA]</scope>
    <source>
        <strain evidence="12">DSM 19741</strain>
    </source>
</reference>
<organism evidence="11 12">
    <name type="scientific">Flavobacterium segetis</name>
    <dbReference type="NCBI Taxonomy" id="271157"/>
    <lineage>
        <taxon>Bacteria</taxon>
        <taxon>Pseudomonadati</taxon>
        <taxon>Bacteroidota</taxon>
        <taxon>Flavobacteriia</taxon>
        <taxon>Flavobacteriales</taxon>
        <taxon>Flavobacteriaceae</taxon>
        <taxon>Flavobacterium</taxon>
    </lineage>
</organism>
<keyword evidence="6 8" id="KW-0378">Hydrolase</keyword>
<keyword evidence="9" id="KW-0732">Signal</keyword>
<dbReference type="NCBIfam" id="TIGR02962">
    <property type="entry name" value="hdxy_isourate"/>
    <property type="match status" value="1"/>
</dbReference>
<protein>
    <recommendedName>
        <fullName evidence="8">5-hydroxyisourate hydrolase</fullName>
        <shortName evidence="8">HIU hydrolase</shortName>
        <shortName evidence="8">HIUHase</shortName>
        <ecNumber evidence="8">3.5.2.17</ecNumber>
    </recommendedName>
</protein>
<dbReference type="RefSeq" id="WP_200778640.1">
    <property type="nucleotide sequence ID" value="NZ_FQWE01000003.1"/>
</dbReference>
<feature type="binding site" evidence="7">
    <location>
        <position position="69"/>
    </location>
    <ligand>
        <name>substrate</name>
    </ligand>
</feature>
<keyword evidence="12" id="KW-1185">Reference proteome</keyword>
<evidence type="ECO:0000256" key="9">
    <source>
        <dbReference type="SAM" id="SignalP"/>
    </source>
</evidence>
<dbReference type="AlphaFoldDB" id="A0A1M5FWY6"/>
<dbReference type="STRING" id="271157.SAMN05444396_10387"/>
<dbReference type="GO" id="GO:0033971">
    <property type="term" value="F:hydroxyisourate hydrolase activity"/>
    <property type="evidence" value="ECO:0007669"/>
    <property type="project" value="UniProtKB-EC"/>
</dbReference>
<dbReference type="PANTHER" id="PTHR10395">
    <property type="entry name" value="URICASE AND TRANSTHYRETIN-RELATED"/>
    <property type="match status" value="1"/>
</dbReference>
<feature type="binding site" evidence="7">
    <location>
        <position position="133"/>
    </location>
    <ligand>
        <name>substrate</name>
    </ligand>
</feature>
<evidence type="ECO:0000313" key="11">
    <source>
        <dbReference type="EMBL" id="SHF95682.1"/>
    </source>
</evidence>
<keyword evidence="5 8" id="KW-0659">Purine metabolism</keyword>
<dbReference type="InterPro" id="IPR023416">
    <property type="entry name" value="Transthyretin/HIU_hydrolase_d"/>
</dbReference>
<name>A0A1M5FWY6_9FLAO</name>
<dbReference type="Proteomes" id="UP000184036">
    <property type="component" value="Unassembled WGS sequence"/>
</dbReference>
<dbReference type="InterPro" id="IPR036817">
    <property type="entry name" value="Transthyretin/HIU_hydrolase_sf"/>
</dbReference>
<evidence type="ECO:0000256" key="5">
    <source>
        <dbReference type="ARBA" id="ARBA00022631"/>
    </source>
</evidence>
<dbReference type="SUPFAM" id="SSF49472">
    <property type="entry name" value="Transthyretin (synonym: prealbumin)"/>
    <property type="match status" value="1"/>
</dbReference>
<feature type="signal peptide" evidence="9">
    <location>
        <begin position="1"/>
        <end position="20"/>
    </location>
</feature>
<gene>
    <name evidence="11" type="ORF">SAMN05444396_10387</name>
</gene>
<dbReference type="InterPro" id="IPR000895">
    <property type="entry name" value="Transthyretin/HIU_hydrolase"/>
</dbReference>
<dbReference type="PRINTS" id="PR00189">
    <property type="entry name" value="TRNSTHYRETIN"/>
</dbReference>
<accession>A0A1M5FWY6</accession>
<dbReference type="InterPro" id="IPR023419">
    <property type="entry name" value="Transthyretin_CS"/>
</dbReference>
<evidence type="ECO:0000256" key="3">
    <source>
        <dbReference type="ARBA" id="ARBA00009850"/>
    </source>
</evidence>
<dbReference type="SMART" id="SM00095">
    <property type="entry name" value="TR_THY"/>
    <property type="match status" value="1"/>
</dbReference>
<evidence type="ECO:0000256" key="4">
    <source>
        <dbReference type="ARBA" id="ARBA00011881"/>
    </source>
</evidence>
<dbReference type="Pfam" id="PF00576">
    <property type="entry name" value="Transthyretin"/>
    <property type="match status" value="1"/>
</dbReference>
<evidence type="ECO:0000256" key="8">
    <source>
        <dbReference type="RuleBase" id="RU361270"/>
    </source>
</evidence>
<comment type="catalytic activity">
    <reaction evidence="1 8">
        <text>5-hydroxyisourate + H2O = 5-hydroxy-2-oxo-4-ureido-2,5-dihydro-1H-imidazole-5-carboxylate + H(+)</text>
        <dbReference type="Rhea" id="RHEA:23736"/>
        <dbReference type="ChEBI" id="CHEBI:15377"/>
        <dbReference type="ChEBI" id="CHEBI:15378"/>
        <dbReference type="ChEBI" id="CHEBI:18072"/>
        <dbReference type="ChEBI" id="CHEBI:58639"/>
        <dbReference type="EC" id="3.5.2.17"/>
    </reaction>
</comment>
<sequence length="136" mass="15539">MNIKSLLLTLFLATASISFAQEVKYQLSSHILDITQGKPAPDVKITLSKQDKNSNWTKVDEKFTDKNGRIGDFLKADGKDHTGIYRLTFHTAPYFEKAGQKSFYPFIEIVFELKDNEHYHVPITLSPFGYSTYRGN</sequence>
<comment type="subunit">
    <text evidence="4 8">Homotetramer.</text>
</comment>
<feature type="binding site" evidence="7">
    <location>
        <position position="30"/>
    </location>
    <ligand>
        <name>substrate</name>
    </ligand>
</feature>
<dbReference type="CDD" id="cd05822">
    <property type="entry name" value="TLP_HIUase"/>
    <property type="match status" value="1"/>
</dbReference>
<dbReference type="GO" id="GO:0006144">
    <property type="term" value="P:purine nucleobase metabolic process"/>
    <property type="evidence" value="ECO:0007669"/>
    <property type="project" value="UniProtKB-KW"/>
</dbReference>
<dbReference type="PANTHER" id="PTHR10395:SF7">
    <property type="entry name" value="5-HYDROXYISOURATE HYDROLASE"/>
    <property type="match status" value="1"/>
</dbReference>
<comment type="function">
    <text evidence="2">Catalyzes the hydrolysis of 5-hydroxyisourate (HIU) to 2-oxo-4-hydroxy-4-carboxy-5-ureidoimidazoline (OHCU).</text>
</comment>
<dbReference type="InterPro" id="IPR023418">
    <property type="entry name" value="Thyroxine_BS"/>
</dbReference>
<evidence type="ECO:0000259" key="10">
    <source>
        <dbReference type="SMART" id="SM00095"/>
    </source>
</evidence>
<dbReference type="EC" id="3.5.2.17" evidence="8"/>
<evidence type="ECO:0000256" key="2">
    <source>
        <dbReference type="ARBA" id="ARBA00002704"/>
    </source>
</evidence>
<evidence type="ECO:0000256" key="1">
    <source>
        <dbReference type="ARBA" id="ARBA00001043"/>
    </source>
</evidence>
<evidence type="ECO:0000256" key="6">
    <source>
        <dbReference type="ARBA" id="ARBA00022801"/>
    </source>
</evidence>
<evidence type="ECO:0000313" key="12">
    <source>
        <dbReference type="Proteomes" id="UP000184036"/>
    </source>
</evidence>
<comment type="similarity">
    <text evidence="3 8">Belongs to the transthyretin family. 5-hydroxyisourate hydrolase subfamily.</text>
</comment>
<dbReference type="EMBL" id="FQWE01000003">
    <property type="protein sequence ID" value="SHF95682.1"/>
    <property type="molecule type" value="Genomic_DNA"/>
</dbReference>
<dbReference type="Gene3D" id="2.60.40.180">
    <property type="entry name" value="Transthyretin/hydroxyisourate hydrolase domain"/>
    <property type="match status" value="1"/>
</dbReference>